<evidence type="ECO:0000313" key="3">
    <source>
        <dbReference type="Proteomes" id="UP001501358"/>
    </source>
</evidence>
<dbReference type="Proteomes" id="UP001501358">
    <property type="component" value="Unassembled WGS sequence"/>
</dbReference>
<comment type="caution">
    <text evidence="2">The sequence shown here is derived from an EMBL/GenBank/DDBJ whole genome shotgun (WGS) entry which is preliminary data.</text>
</comment>
<dbReference type="EMBL" id="BAAATA010000020">
    <property type="protein sequence ID" value="GAA2495436.1"/>
    <property type="molecule type" value="Genomic_DNA"/>
</dbReference>
<name>A0ABN3M6V6_9ACTN</name>
<dbReference type="SUPFAM" id="SSF47336">
    <property type="entry name" value="ACP-like"/>
    <property type="match status" value="1"/>
</dbReference>
<dbReference type="PROSITE" id="PS50075">
    <property type="entry name" value="CARRIER"/>
    <property type="match status" value="1"/>
</dbReference>
<feature type="domain" description="Carrier" evidence="1">
    <location>
        <begin position="13"/>
        <end position="91"/>
    </location>
</feature>
<reference evidence="2 3" key="1">
    <citation type="journal article" date="2019" name="Int. J. Syst. Evol. Microbiol.">
        <title>The Global Catalogue of Microorganisms (GCM) 10K type strain sequencing project: providing services to taxonomists for standard genome sequencing and annotation.</title>
        <authorList>
            <consortium name="The Broad Institute Genomics Platform"/>
            <consortium name="The Broad Institute Genome Sequencing Center for Infectious Disease"/>
            <person name="Wu L."/>
            <person name="Ma J."/>
        </authorList>
    </citation>
    <scope>NUCLEOTIDE SEQUENCE [LARGE SCALE GENOMIC DNA]</scope>
    <source>
        <strain evidence="2 3">JCM 6307</strain>
    </source>
</reference>
<protein>
    <submittedName>
        <fullName evidence="2">Acyl carrier protein</fullName>
    </submittedName>
</protein>
<dbReference type="RefSeq" id="WP_344384094.1">
    <property type="nucleotide sequence ID" value="NZ_BAAATA010000020.1"/>
</dbReference>
<dbReference type="InterPro" id="IPR036736">
    <property type="entry name" value="ACP-like_sf"/>
</dbReference>
<accession>A0ABN3M6V6</accession>
<keyword evidence="3" id="KW-1185">Reference proteome</keyword>
<proteinExistence type="predicted"/>
<sequence>MNGSAESVPGTDSAEEQVLAVLRRTTAEIVPEVDPALITPDRTLSDLGCNSIDRAEIVTLTMEELGIVVPVHEFHQGLDIGTLAAVMGKRL</sequence>
<dbReference type="Pfam" id="PF00550">
    <property type="entry name" value="PP-binding"/>
    <property type="match status" value="1"/>
</dbReference>
<gene>
    <name evidence="2" type="ORF">GCM10010406_34560</name>
</gene>
<organism evidence="2 3">
    <name type="scientific">Streptomyces thermolineatus</name>
    <dbReference type="NCBI Taxonomy" id="44033"/>
    <lineage>
        <taxon>Bacteria</taxon>
        <taxon>Bacillati</taxon>
        <taxon>Actinomycetota</taxon>
        <taxon>Actinomycetes</taxon>
        <taxon>Kitasatosporales</taxon>
        <taxon>Streptomycetaceae</taxon>
        <taxon>Streptomyces</taxon>
    </lineage>
</organism>
<evidence type="ECO:0000259" key="1">
    <source>
        <dbReference type="PROSITE" id="PS50075"/>
    </source>
</evidence>
<evidence type="ECO:0000313" key="2">
    <source>
        <dbReference type="EMBL" id="GAA2495436.1"/>
    </source>
</evidence>
<dbReference type="InterPro" id="IPR009081">
    <property type="entry name" value="PP-bd_ACP"/>
</dbReference>
<dbReference type="Gene3D" id="1.10.1200.10">
    <property type="entry name" value="ACP-like"/>
    <property type="match status" value="1"/>
</dbReference>